<sequence length="32" mass="3681">MTYRDSLGIRNACHYKKKGRISLSGERSVHCN</sequence>
<name>A0A0E9RQI9_ANGAN</name>
<organism evidence="1">
    <name type="scientific">Anguilla anguilla</name>
    <name type="common">European freshwater eel</name>
    <name type="synonym">Muraena anguilla</name>
    <dbReference type="NCBI Taxonomy" id="7936"/>
    <lineage>
        <taxon>Eukaryota</taxon>
        <taxon>Metazoa</taxon>
        <taxon>Chordata</taxon>
        <taxon>Craniata</taxon>
        <taxon>Vertebrata</taxon>
        <taxon>Euteleostomi</taxon>
        <taxon>Actinopterygii</taxon>
        <taxon>Neopterygii</taxon>
        <taxon>Teleostei</taxon>
        <taxon>Anguilliformes</taxon>
        <taxon>Anguillidae</taxon>
        <taxon>Anguilla</taxon>
    </lineage>
</organism>
<accession>A0A0E9RQI9</accession>
<reference evidence="1" key="2">
    <citation type="journal article" date="2015" name="Fish Shellfish Immunol.">
        <title>Early steps in the European eel (Anguilla anguilla)-Vibrio vulnificus interaction in the gills: Role of the RtxA13 toxin.</title>
        <authorList>
            <person name="Callol A."/>
            <person name="Pajuelo D."/>
            <person name="Ebbesson L."/>
            <person name="Teles M."/>
            <person name="MacKenzie S."/>
            <person name="Amaro C."/>
        </authorList>
    </citation>
    <scope>NUCLEOTIDE SEQUENCE</scope>
</reference>
<protein>
    <submittedName>
        <fullName evidence="1">Uncharacterized protein</fullName>
    </submittedName>
</protein>
<dbReference type="AlphaFoldDB" id="A0A0E9RQI9"/>
<reference evidence="1" key="1">
    <citation type="submission" date="2014-11" db="EMBL/GenBank/DDBJ databases">
        <authorList>
            <person name="Amaro Gonzalez C."/>
        </authorList>
    </citation>
    <scope>NUCLEOTIDE SEQUENCE</scope>
</reference>
<dbReference type="EMBL" id="GBXM01077151">
    <property type="protein sequence ID" value="JAH31426.1"/>
    <property type="molecule type" value="Transcribed_RNA"/>
</dbReference>
<evidence type="ECO:0000313" key="1">
    <source>
        <dbReference type="EMBL" id="JAH31426.1"/>
    </source>
</evidence>
<proteinExistence type="predicted"/>